<dbReference type="Proteomes" id="UP000824112">
    <property type="component" value="Unassembled WGS sequence"/>
</dbReference>
<dbReference type="Gene3D" id="2.160.20.120">
    <property type="match status" value="1"/>
</dbReference>
<feature type="chain" id="PRO_5039183255" evidence="1">
    <location>
        <begin position="21"/>
        <end position="274"/>
    </location>
</feature>
<sequence>MKTNVCTKIFLLCCMGMVVACSSSRVNVAETTAKDNLMEEASNPVAAVSSSETNVVDTTTKDSLFVEETRTIEDFHEIFIVAPAKISFYQKEGAPSLTITGKRDLVDIVRTDTENGVLKIYPVKDFNGSVNVELSAPSVEKITIAGVGTVTMENSFVLGNLDVSIFGIGAVIIRRGLVCDNFTINHAGAGSLYIRNVSCNHLWVDVSRFGYVNVRGECRTADLRMSGSGLIDVSQLEGRINTELIGGGSITTSEGTITKTEGFSVEGLKDTVTE</sequence>
<gene>
    <name evidence="3" type="ORF">IAB03_05995</name>
</gene>
<dbReference type="AlphaFoldDB" id="A0A9D1SD96"/>
<evidence type="ECO:0000256" key="1">
    <source>
        <dbReference type="SAM" id="SignalP"/>
    </source>
</evidence>
<reference evidence="3" key="1">
    <citation type="submission" date="2020-10" db="EMBL/GenBank/DDBJ databases">
        <authorList>
            <person name="Gilroy R."/>
        </authorList>
    </citation>
    <scope>NUCLEOTIDE SEQUENCE</scope>
    <source>
        <strain evidence="3">CHK158-818</strain>
    </source>
</reference>
<dbReference type="PROSITE" id="PS51257">
    <property type="entry name" value="PROKAR_LIPOPROTEIN"/>
    <property type="match status" value="1"/>
</dbReference>
<dbReference type="InterPro" id="IPR021255">
    <property type="entry name" value="DUF2807"/>
</dbReference>
<evidence type="ECO:0000313" key="4">
    <source>
        <dbReference type="Proteomes" id="UP000824112"/>
    </source>
</evidence>
<dbReference type="Pfam" id="PF10988">
    <property type="entry name" value="DUF2807"/>
    <property type="match status" value="1"/>
</dbReference>
<name>A0A9D1SD96_9BACT</name>
<feature type="signal peptide" evidence="1">
    <location>
        <begin position="1"/>
        <end position="20"/>
    </location>
</feature>
<feature type="domain" description="Putative auto-transporter adhesin head GIN" evidence="2">
    <location>
        <begin position="75"/>
        <end position="248"/>
    </location>
</feature>
<dbReference type="EMBL" id="DVNA01000135">
    <property type="protein sequence ID" value="HIU55342.1"/>
    <property type="molecule type" value="Genomic_DNA"/>
</dbReference>
<keyword evidence="1" id="KW-0732">Signal</keyword>
<evidence type="ECO:0000259" key="2">
    <source>
        <dbReference type="Pfam" id="PF10988"/>
    </source>
</evidence>
<protein>
    <submittedName>
        <fullName evidence="3">DUF2807 domain-containing protein</fullName>
    </submittedName>
</protein>
<proteinExistence type="predicted"/>
<reference evidence="3" key="2">
    <citation type="journal article" date="2021" name="PeerJ">
        <title>Extensive microbial diversity within the chicken gut microbiome revealed by metagenomics and culture.</title>
        <authorList>
            <person name="Gilroy R."/>
            <person name="Ravi A."/>
            <person name="Getino M."/>
            <person name="Pursley I."/>
            <person name="Horton D.L."/>
            <person name="Alikhan N.F."/>
            <person name="Baker D."/>
            <person name="Gharbi K."/>
            <person name="Hall N."/>
            <person name="Watson M."/>
            <person name="Adriaenssens E.M."/>
            <person name="Foster-Nyarko E."/>
            <person name="Jarju S."/>
            <person name="Secka A."/>
            <person name="Antonio M."/>
            <person name="Oren A."/>
            <person name="Chaudhuri R.R."/>
            <person name="La Ragione R."/>
            <person name="Hildebrand F."/>
            <person name="Pallen M.J."/>
        </authorList>
    </citation>
    <scope>NUCLEOTIDE SEQUENCE</scope>
    <source>
        <strain evidence="3">CHK158-818</strain>
    </source>
</reference>
<comment type="caution">
    <text evidence="3">The sequence shown here is derived from an EMBL/GenBank/DDBJ whole genome shotgun (WGS) entry which is preliminary data.</text>
</comment>
<organism evidence="3 4">
    <name type="scientific">Candidatus Gallibacteroides avistercoris</name>
    <dbReference type="NCBI Taxonomy" id="2840833"/>
    <lineage>
        <taxon>Bacteria</taxon>
        <taxon>Pseudomonadati</taxon>
        <taxon>Bacteroidota</taxon>
        <taxon>Bacteroidia</taxon>
        <taxon>Bacteroidales</taxon>
        <taxon>Bacteroidaceae</taxon>
        <taxon>Bacteroidaceae incertae sedis</taxon>
        <taxon>Candidatus Gallibacteroides</taxon>
    </lineage>
</organism>
<evidence type="ECO:0000313" key="3">
    <source>
        <dbReference type="EMBL" id="HIU55342.1"/>
    </source>
</evidence>
<accession>A0A9D1SD96</accession>